<keyword evidence="1" id="KW-0812">Transmembrane</keyword>
<accession>A0A2M3ZWY0</accession>
<feature type="signal peptide" evidence="2">
    <location>
        <begin position="1"/>
        <end position="21"/>
    </location>
</feature>
<feature type="chain" id="PRO_5014649672" evidence="2">
    <location>
        <begin position="22"/>
        <end position="86"/>
    </location>
</feature>
<keyword evidence="1" id="KW-1133">Transmembrane helix</keyword>
<proteinExistence type="predicted"/>
<feature type="transmembrane region" description="Helical" evidence="1">
    <location>
        <begin position="60"/>
        <end position="81"/>
    </location>
</feature>
<reference evidence="3" key="1">
    <citation type="submission" date="2018-01" db="EMBL/GenBank/DDBJ databases">
        <title>An insight into the sialome of Amazonian anophelines.</title>
        <authorList>
            <person name="Ribeiro J.M."/>
            <person name="Scarpassa V."/>
            <person name="Calvo E."/>
        </authorList>
    </citation>
    <scope>NUCLEOTIDE SEQUENCE</scope>
    <source>
        <tissue evidence="3">Salivary glands</tissue>
    </source>
</reference>
<evidence type="ECO:0000256" key="1">
    <source>
        <dbReference type="SAM" id="Phobius"/>
    </source>
</evidence>
<evidence type="ECO:0000256" key="2">
    <source>
        <dbReference type="SAM" id="SignalP"/>
    </source>
</evidence>
<protein>
    <submittedName>
        <fullName evidence="3">Putative secreted peptide</fullName>
    </submittedName>
</protein>
<sequence length="86" mass="10074">MFNIIVFIFYFLISTTPLSQALCRGKGVRKGFRDFSPFCINISLFLFISRREYLSKLDWLVVSFVFVLPLATIYIEILPFFCTLSE</sequence>
<dbReference type="AlphaFoldDB" id="A0A2M3ZWY0"/>
<dbReference type="EMBL" id="GGFM01012258">
    <property type="protein sequence ID" value="MBW33009.1"/>
    <property type="molecule type" value="Transcribed_RNA"/>
</dbReference>
<name>A0A2M3ZWY0_9DIPT</name>
<keyword evidence="1" id="KW-0472">Membrane</keyword>
<evidence type="ECO:0000313" key="3">
    <source>
        <dbReference type="EMBL" id="MBW33009.1"/>
    </source>
</evidence>
<organism evidence="3">
    <name type="scientific">Anopheles braziliensis</name>
    <dbReference type="NCBI Taxonomy" id="58242"/>
    <lineage>
        <taxon>Eukaryota</taxon>
        <taxon>Metazoa</taxon>
        <taxon>Ecdysozoa</taxon>
        <taxon>Arthropoda</taxon>
        <taxon>Hexapoda</taxon>
        <taxon>Insecta</taxon>
        <taxon>Pterygota</taxon>
        <taxon>Neoptera</taxon>
        <taxon>Endopterygota</taxon>
        <taxon>Diptera</taxon>
        <taxon>Nematocera</taxon>
        <taxon>Culicoidea</taxon>
        <taxon>Culicidae</taxon>
        <taxon>Anophelinae</taxon>
        <taxon>Anopheles</taxon>
    </lineage>
</organism>
<keyword evidence="2" id="KW-0732">Signal</keyword>